<dbReference type="PANTHER" id="PTHR34385">
    <property type="entry name" value="D-ALANYL-D-ALANINE CARBOXYPEPTIDASE"/>
    <property type="match status" value="1"/>
</dbReference>
<name>A0A1Q2KVH5_9BACL</name>
<accession>A0A1Q2KVH5</accession>
<protein>
    <submittedName>
        <fullName evidence="4">D-alanyl-D-alanine carboxypeptidase</fullName>
    </submittedName>
</protein>
<keyword evidence="2" id="KW-0472">Membrane</keyword>
<dbReference type="AlphaFoldDB" id="A0A1Q2KVH5"/>
<dbReference type="CDD" id="cd14852">
    <property type="entry name" value="LD-carboxypeptidase"/>
    <property type="match status" value="1"/>
</dbReference>
<keyword evidence="4" id="KW-0645">Protease</keyword>
<feature type="region of interest" description="Disordered" evidence="1">
    <location>
        <begin position="46"/>
        <end position="104"/>
    </location>
</feature>
<proteinExistence type="predicted"/>
<organism evidence="4 5">
    <name type="scientific">Planococcus lenghuensis</name>
    <dbReference type="NCBI Taxonomy" id="2213202"/>
    <lineage>
        <taxon>Bacteria</taxon>
        <taxon>Bacillati</taxon>
        <taxon>Bacillota</taxon>
        <taxon>Bacilli</taxon>
        <taxon>Bacillales</taxon>
        <taxon>Caryophanaceae</taxon>
        <taxon>Planococcus</taxon>
    </lineage>
</organism>
<sequence>MATRYKKNKRKNVSVYIWSILIILLTAGAAGAGAWLGVYAAQQSASQPEVTEETGGIAVTEETEQPEEEEKQPVPEEGTEEAPETEDPLIEEPAEEEPVTEELPVDRTIYPEEIEPPAEPTIIQGVLLANKQYPLPEDYAPGENAEARAAFEQMAAAAEQEGIELVAFSTYRSFARQKELYEGYAARDGAAAADRYSARPGHSEHQTGLAFDIGEEGQEENWASSSFGETAGGEWLADNAHKFGFILRYPEGKEKITGYMYESWHFRYVGEEIATAIHEQGLTLEEYLDI</sequence>
<evidence type="ECO:0000313" key="5">
    <source>
        <dbReference type="Proteomes" id="UP000188184"/>
    </source>
</evidence>
<dbReference type="InterPro" id="IPR009045">
    <property type="entry name" value="Zn_M74/Hedgehog-like"/>
</dbReference>
<keyword evidence="2" id="KW-1133">Transmembrane helix</keyword>
<evidence type="ECO:0000256" key="1">
    <source>
        <dbReference type="SAM" id="MobiDB-lite"/>
    </source>
</evidence>
<feature type="compositionally biased region" description="Acidic residues" evidence="1">
    <location>
        <begin position="77"/>
        <end position="100"/>
    </location>
</feature>
<dbReference type="EMBL" id="CP019640">
    <property type="protein sequence ID" value="AQQ52116.1"/>
    <property type="molecule type" value="Genomic_DNA"/>
</dbReference>
<dbReference type="InterPro" id="IPR058193">
    <property type="entry name" value="VanY/YodJ_core_dom"/>
</dbReference>
<keyword evidence="4" id="KW-0121">Carboxypeptidase</keyword>
<evidence type="ECO:0000313" key="4">
    <source>
        <dbReference type="EMBL" id="AQQ52116.1"/>
    </source>
</evidence>
<feature type="domain" description="D-alanyl-D-alanine carboxypeptidase-like core" evidence="3">
    <location>
        <begin position="145"/>
        <end position="270"/>
    </location>
</feature>
<keyword evidence="4" id="KW-0378">Hydrolase</keyword>
<dbReference type="GO" id="GO:0006508">
    <property type="term" value="P:proteolysis"/>
    <property type="evidence" value="ECO:0007669"/>
    <property type="project" value="InterPro"/>
</dbReference>
<feature type="compositionally biased region" description="Acidic residues" evidence="1">
    <location>
        <begin position="61"/>
        <end position="70"/>
    </location>
</feature>
<dbReference type="KEGG" id="pmar:B0X71_02565"/>
<dbReference type="InterPro" id="IPR003709">
    <property type="entry name" value="VanY-like_core_dom"/>
</dbReference>
<dbReference type="SUPFAM" id="SSF55166">
    <property type="entry name" value="Hedgehog/DD-peptidase"/>
    <property type="match status" value="1"/>
</dbReference>
<keyword evidence="2" id="KW-0812">Transmembrane</keyword>
<dbReference type="Proteomes" id="UP000188184">
    <property type="component" value="Chromosome"/>
</dbReference>
<reference evidence="4 5" key="1">
    <citation type="submission" date="2017-02" db="EMBL/GenBank/DDBJ databases">
        <title>The complete genomic sequence of a novel cold adapted crude oil-degrading bacterium Planococcus qaidamina Y42.</title>
        <authorList>
            <person name="Yang R."/>
        </authorList>
    </citation>
    <scope>NUCLEOTIDE SEQUENCE [LARGE SCALE GENOMIC DNA]</scope>
    <source>
        <strain evidence="4 5">Y42</strain>
    </source>
</reference>
<keyword evidence="5" id="KW-1185">Reference proteome</keyword>
<evidence type="ECO:0000259" key="3">
    <source>
        <dbReference type="Pfam" id="PF02557"/>
    </source>
</evidence>
<gene>
    <name evidence="4" type="ORF">B0X71_02565</name>
</gene>
<dbReference type="OrthoDB" id="9792074at2"/>
<dbReference type="Pfam" id="PF02557">
    <property type="entry name" value="VanY"/>
    <property type="match status" value="1"/>
</dbReference>
<feature type="transmembrane region" description="Helical" evidence="2">
    <location>
        <begin position="15"/>
        <end position="38"/>
    </location>
</feature>
<dbReference type="GO" id="GO:0004180">
    <property type="term" value="F:carboxypeptidase activity"/>
    <property type="evidence" value="ECO:0007669"/>
    <property type="project" value="UniProtKB-KW"/>
</dbReference>
<dbReference type="RefSeq" id="WP_077587988.1">
    <property type="nucleotide sequence ID" value="NZ_CP019640.1"/>
</dbReference>
<evidence type="ECO:0000256" key="2">
    <source>
        <dbReference type="SAM" id="Phobius"/>
    </source>
</evidence>
<dbReference type="PANTHER" id="PTHR34385:SF1">
    <property type="entry name" value="PEPTIDOGLYCAN L-ALANYL-D-GLUTAMATE ENDOPEPTIDASE CWLK"/>
    <property type="match status" value="1"/>
</dbReference>
<dbReference type="InterPro" id="IPR052179">
    <property type="entry name" value="DD-CPase-like"/>
</dbReference>
<dbReference type="Gene3D" id="3.30.1380.10">
    <property type="match status" value="1"/>
</dbReference>